<accession>A0ABT9W542</accession>
<evidence type="ECO:0008006" key="4">
    <source>
        <dbReference type="Google" id="ProtNLM"/>
    </source>
</evidence>
<organism evidence="2 3">
    <name type="scientific">Caldalkalibacillus horti</name>
    <dbReference type="NCBI Taxonomy" id="77523"/>
    <lineage>
        <taxon>Bacteria</taxon>
        <taxon>Bacillati</taxon>
        <taxon>Bacillota</taxon>
        <taxon>Bacilli</taxon>
        <taxon>Bacillales</taxon>
        <taxon>Bacillaceae</taxon>
        <taxon>Caldalkalibacillus</taxon>
    </lineage>
</organism>
<evidence type="ECO:0000256" key="1">
    <source>
        <dbReference type="SAM" id="Phobius"/>
    </source>
</evidence>
<proteinExistence type="predicted"/>
<reference evidence="2 3" key="1">
    <citation type="submission" date="2023-07" db="EMBL/GenBank/DDBJ databases">
        <title>Genomic Encyclopedia of Type Strains, Phase IV (KMG-IV): sequencing the most valuable type-strain genomes for metagenomic binning, comparative biology and taxonomic classification.</title>
        <authorList>
            <person name="Goeker M."/>
        </authorList>
    </citation>
    <scope>NUCLEOTIDE SEQUENCE [LARGE SCALE GENOMIC DNA]</scope>
    <source>
        <strain evidence="2 3">DSM 12751</strain>
    </source>
</reference>
<dbReference type="Proteomes" id="UP001235840">
    <property type="component" value="Unassembled WGS sequence"/>
</dbReference>
<gene>
    <name evidence="2" type="ORF">J2S11_004335</name>
</gene>
<keyword evidence="1" id="KW-0472">Membrane</keyword>
<feature type="transmembrane region" description="Helical" evidence="1">
    <location>
        <begin position="14"/>
        <end position="34"/>
    </location>
</feature>
<dbReference type="EMBL" id="JAUSTY010000030">
    <property type="protein sequence ID" value="MDQ0168373.1"/>
    <property type="molecule type" value="Genomic_DNA"/>
</dbReference>
<comment type="caution">
    <text evidence="2">The sequence shown here is derived from an EMBL/GenBank/DDBJ whole genome shotgun (WGS) entry which is preliminary data.</text>
</comment>
<dbReference type="RefSeq" id="WP_307398053.1">
    <property type="nucleotide sequence ID" value="NZ_BAAADK010000043.1"/>
</dbReference>
<sequence length="133" mass="15534">MILFIFLKLEKKEFSVLITALLTVALMVIQTYYLNPLQIPRIDAQNAEAIALNQALEDGFPSPVLWHMDETQTLYLHKNEQGENKRTKVWRVSLDTENNTPYTDWSPAVIYYINAFTGEIMRVNRIIEERETN</sequence>
<keyword evidence="1" id="KW-0812">Transmembrane</keyword>
<evidence type="ECO:0000313" key="3">
    <source>
        <dbReference type="Proteomes" id="UP001235840"/>
    </source>
</evidence>
<keyword evidence="3" id="KW-1185">Reference proteome</keyword>
<evidence type="ECO:0000313" key="2">
    <source>
        <dbReference type="EMBL" id="MDQ0168373.1"/>
    </source>
</evidence>
<name>A0ABT9W542_9BACI</name>
<keyword evidence="1" id="KW-1133">Transmembrane helix</keyword>
<protein>
    <recommendedName>
        <fullName evidence="4">PepSY domain-containing protein</fullName>
    </recommendedName>
</protein>